<gene>
    <name evidence="11" type="ORF">BA724_02210</name>
</gene>
<dbReference type="InterPro" id="IPR004089">
    <property type="entry name" value="MCPsignal_dom"/>
</dbReference>
<sequence>MNWFYNLKTSVKLVSAFAIMAIIVGLVGIFGLTNLGKVNEQLTFMYDERVVPISDLGSTETNYQRIRVNIRDMVFVAKTPEEKKELEDRLKEIQAEIDTSIEKFENTYVVESEQQLLDQLHPALEEYYGYLDEAKGYAYANDTEAYLTLAPAFKAAGDKVQDILKELIQLNIELGQKSKAEADALANSARTITIIVIVLAVLFSVGFGYSIARIISKPLKNVVALVENVSKGDLTKTTDIHTKDEVGLLAVSVNNMIMSLRQTVGSIIVSSENVAASSQEISATTEEIAGSASNQANDAQTITELFRDIANSTESQANDARVMKEQFNELNEAINSISKSAEETSNLSEGMLQVSNEAGKIVKTSMNGMNQVSAQMSLLEEDAEKIGQIITVISGIANQTNLLALNAAIEAARAGEQGKGFAVVADEVRKLAEQSSTATKEITDIIKEIQSNTKQSVVYVNDGVSATNETEKAFDYISEMVRESVTKINEIAAASEQQSAQSSEVMRSIENIAAASEQQSAQTGNVMRAIESIAGASEEAAAASEETAATTQSLASLAEDLNQTVSGFKLQ</sequence>
<reference evidence="11 12" key="1">
    <citation type="submission" date="2016-06" db="EMBL/GenBank/DDBJ databases">
        <title>Domibacillus iocasae genome sequencing.</title>
        <authorList>
            <person name="Verma A."/>
            <person name="Pal Y."/>
            <person name="Ojha A.K."/>
            <person name="Krishnamurthi S."/>
        </authorList>
    </citation>
    <scope>NUCLEOTIDE SEQUENCE [LARGE SCALE GENOMIC DNA]</scope>
    <source>
        <strain evidence="11 12">DSM 29979</strain>
    </source>
</reference>
<dbReference type="Proteomes" id="UP000095658">
    <property type="component" value="Unassembled WGS sequence"/>
</dbReference>
<dbReference type="PANTHER" id="PTHR32089">
    <property type="entry name" value="METHYL-ACCEPTING CHEMOTAXIS PROTEIN MCPB"/>
    <property type="match status" value="1"/>
</dbReference>
<dbReference type="Gene3D" id="6.10.340.10">
    <property type="match status" value="1"/>
</dbReference>
<evidence type="ECO:0000313" key="12">
    <source>
        <dbReference type="Proteomes" id="UP000095658"/>
    </source>
</evidence>
<dbReference type="CDD" id="cd11386">
    <property type="entry name" value="MCP_signal"/>
    <property type="match status" value="1"/>
</dbReference>
<evidence type="ECO:0000256" key="8">
    <source>
        <dbReference type="SAM" id="Phobius"/>
    </source>
</evidence>
<feature type="coiled-coil region" evidence="7">
    <location>
        <begin position="76"/>
        <end position="103"/>
    </location>
</feature>
<protein>
    <recommendedName>
        <fullName evidence="13">Chemotaxis protein</fullName>
    </recommendedName>
</protein>
<feature type="transmembrane region" description="Helical" evidence="8">
    <location>
        <begin position="192"/>
        <end position="212"/>
    </location>
</feature>
<keyword evidence="3 8" id="KW-0472">Membrane</keyword>
<keyword evidence="4 6" id="KW-0807">Transducer</keyword>
<dbReference type="Pfam" id="PF00015">
    <property type="entry name" value="MCPsignal"/>
    <property type="match status" value="1"/>
</dbReference>
<dbReference type="Gene3D" id="1.10.287.950">
    <property type="entry name" value="Methyl-accepting chemotaxis protein"/>
    <property type="match status" value="1"/>
</dbReference>
<evidence type="ECO:0000256" key="1">
    <source>
        <dbReference type="ARBA" id="ARBA00004236"/>
    </source>
</evidence>
<accession>A0A1E7DRC8</accession>
<evidence type="ECO:0000313" key="11">
    <source>
        <dbReference type="EMBL" id="OES45646.1"/>
    </source>
</evidence>
<keyword evidence="8" id="KW-0812">Transmembrane</keyword>
<dbReference type="CDD" id="cd06225">
    <property type="entry name" value="HAMP"/>
    <property type="match status" value="1"/>
</dbReference>
<dbReference type="GO" id="GO:0005886">
    <property type="term" value="C:plasma membrane"/>
    <property type="evidence" value="ECO:0007669"/>
    <property type="project" value="UniProtKB-SubCell"/>
</dbReference>
<dbReference type="InterPro" id="IPR004090">
    <property type="entry name" value="Chemotax_Me-accpt_rcpt"/>
</dbReference>
<evidence type="ECO:0000256" key="3">
    <source>
        <dbReference type="ARBA" id="ARBA00023136"/>
    </source>
</evidence>
<comment type="similarity">
    <text evidence="5">Belongs to the methyl-accepting chemotaxis (MCP) protein family.</text>
</comment>
<feature type="domain" description="Methyl-accepting transducer" evidence="9">
    <location>
        <begin position="291"/>
        <end position="534"/>
    </location>
</feature>
<dbReference type="SMART" id="SM00283">
    <property type="entry name" value="MA"/>
    <property type="match status" value="1"/>
</dbReference>
<evidence type="ECO:0008006" key="13">
    <source>
        <dbReference type="Google" id="ProtNLM"/>
    </source>
</evidence>
<dbReference type="PANTHER" id="PTHR32089:SF112">
    <property type="entry name" value="LYSOZYME-LIKE PROTEIN-RELATED"/>
    <property type="match status" value="1"/>
</dbReference>
<keyword evidence="7" id="KW-0175">Coiled coil</keyword>
<keyword evidence="8" id="KW-1133">Transmembrane helix</keyword>
<comment type="subcellular location">
    <subcellularLocation>
        <location evidence="1">Cell membrane</location>
    </subcellularLocation>
</comment>
<dbReference type="GO" id="GO:0004888">
    <property type="term" value="F:transmembrane signaling receptor activity"/>
    <property type="evidence" value="ECO:0007669"/>
    <property type="project" value="InterPro"/>
</dbReference>
<evidence type="ECO:0000256" key="5">
    <source>
        <dbReference type="ARBA" id="ARBA00029447"/>
    </source>
</evidence>
<name>A0A1E7DRC8_9BACI</name>
<dbReference type="SMART" id="SM00304">
    <property type="entry name" value="HAMP"/>
    <property type="match status" value="1"/>
</dbReference>
<dbReference type="GO" id="GO:0006935">
    <property type="term" value="P:chemotaxis"/>
    <property type="evidence" value="ECO:0007669"/>
    <property type="project" value="InterPro"/>
</dbReference>
<dbReference type="EMBL" id="MAMP01000012">
    <property type="protein sequence ID" value="OES45646.1"/>
    <property type="molecule type" value="Genomic_DNA"/>
</dbReference>
<evidence type="ECO:0000256" key="4">
    <source>
        <dbReference type="ARBA" id="ARBA00023224"/>
    </source>
</evidence>
<feature type="domain" description="HAMP" evidence="10">
    <location>
        <begin position="213"/>
        <end position="265"/>
    </location>
</feature>
<dbReference type="InterPro" id="IPR003660">
    <property type="entry name" value="HAMP_dom"/>
</dbReference>
<evidence type="ECO:0000256" key="2">
    <source>
        <dbReference type="ARBA" id="ARBA00022475"/>
    </source>
</evidence>
<dbReference type="Pfam" id="PF00672">
    <property type="entry name" value="HAMP"/>
    <property type="match status" value="1"/>
</dbReference>
<evidence type="ECO:0000259" key="9">
    <source>
        <dbReference type="PROSITE" id="PS50111"/>
    </source>
</evidence>
<dbReference type="STRING" id="1714016.BA724_02210"/>
<comment type="caution">
    <text evidence="11">The sequence shown here is derived from an EMBL/GenBank/DDBJ whole genome shotgun (WGS) entry which is preliminary data.</text>
</comment>
<organism evidence="11 12">
    <name type="scientific">Domibacillus iocasae</name>
    <dbReference type="NCBI Taxonomy" id="1714016"/>
    <lineage>
        <taxon>Bacteria</taxon>
        <taxon>Bacillati</taxon>
        <taxon>Bacillota</taxon>
        <taxon>Bacilli</taxon>
        <taxon>Bacillales</taxon>
        <taxon>Bacillaceae</taxon>
        <taxon>Domibacillus</taxon>
    </lineage>
</organism>
<evidence type="ECO:0000256" key="7">
    <source>
        <dbReference type="SAM" id="Coils"/>
    </source>
</evidence>
<evidence type="ECO:0000259" key="10">
    <source>
        <dbReference type="PROSITE" id="PS50885"/>
    </source>
</evidence>
<dbReference type="GO" id="GO:0007165">
    <property type="term" value="P:signal transduction"/>
    <property type="evidence" value="ECO:0007669"/>
    <property type="project" value="UniProtKB-KW"/>
</dbReference>
<evidence type="ECO:0000256" key="6">
    <source>
        <dbReference type="PROSITE-ProRule" id="PRU00284"/>
    </source>
</evidence>
<dbReference type="PROSITE" id="PS50111">
    <property type="entry name" value="CHEMOTAXIS_TRANSDUC_2"/>
    <property type="match status" value="1"/>
</dbReference>
<dbReference type="SUPFAM" id="SSF58104">
    <property type="entry name" value="Methyl-accepting chemotaxis protein (MCP) signaling domain"/>
    <property type="match status" value="2"/>
</dbReference>
<feature type="transmembrane region" description="Helical" evidence="8">
    <location>
        <begin position="13"/>
        <end position="35"/>
    </location>
</feature>
<proteinExistence type="inferred from homology"/>
<dbReference type="InterPro" id="IPR024478">
    <property type="entry name" value="HlyB_4HB_MCP"/>
</dbReference>
<dbReference type="PRINTS" id="PR00260">
    <property type="entry name" value="CHEMTRNSDUCR"/>
</dbReference>
<dbReference type="AlphaFoldDB" id="A0A1E7DRC8"/>
<dbReference type="RefSeq" id="WP_069937643.1">
    <property type="nucleotide sequence ID" value="NZ_MAMP01000012.1"/>
</dbReference>
<keyword evidence="12" id="KW-1185">Reference proteome</keyword>
<keyword evidence="2" id="KW-1003">Cell membrane</keyword>
<dbReference type="PROSITE" id="PS50885">
    <property type="entry name" value="HAMP"/>
    <property type="match status" value="1"/>
</dbReference>
<dbReference type="Pfam" id="PF12729">
    <property type="entry name" value="4HB_MCP_1"/>
    <property type="match status" value="1"/>
</dbReference>